<dbReference type="EMBL" id="JAVFKD010000012">
    <property type="protein sequence ID" value="KAK5991880.1"/>
    <property type="molecule type" value="Genomic_DNA"/>
</dbReference>
<dbReference type="PANTHER" id="PTHR44229">
    <property type="entry name" value="15-HYDROXYPROSTAGLANDIN DEHYDROGENASE [NAD(+)]"/>
    <property type="match status" value="1"/>
</dbReference>
<dbReference type="SUPFAM" id="SSF51735">
    <property type="entry name" value="NAD(P)-binding Rossmann-fold domains"/>
    <property type="match status" value="1"/>
</dbReference>
<comment type="caution">
    <text evidence="5">The sequence shown here is derived from an EMBL/GenBank/DDBJ whole genome shotgun (WGS) entry which is preliminary data.</text>
</comment>
<dbReference type="InterPro" id="IPR002347">
    <property type="entry name" value="SDR_fam"/>
</dbReference>
<keyword evidence="3" id="KW-0560">Oxidoreductase</keyword>
<dbReference type="PRINTS" id="PR00081">
    <property type="entry name" value="GDHRDH"/>
</dbReference>
<protein>
    <submittedName>
        <fullName evidence="5">15-hydroxyprostaglandin dehydrogenase-like protein</fullName>
    </submittedName>
</protein>
<evidence type="ECO:0000256" key="2">
    <source>
        <dbReference type="ARBA" id="ARBA00022857"/>
    </source>
</evidence>
<proteinExistence type="inferred from homology"/>
<dbReference type="InterPro" id="IPR036291">
    <property type="entry name" value="NAD(P)-bd_dom_sf"/>
</dbReference>
<dbReference type="PROSITE" id="PS00061">
    <property type="entry name" value="ADH_SHORT"/>
    <property type="match status" value="1"/>
</dbReference>
<name>A0ABR0SJD3_9HYPO</name>
<accession>A0ABR0SJD3</accession>
<organism evidence="5 6">
    <name type="scientific">Cladobotryum mycophilum</name>
    <dbReference type="NCBI Taxonomy" id="491253"/>
    <lineage>
        <taxon>Eukaryota</taxon>
        <taxon>Fungi</taxon>
        <taxon>Dikarya</taxon>
        <taxon>Ascomycota</taxon>
        <taxon>Pezizomycotina</taxon>
        <taxon>Sordariomycetes</taxon>
        <taxon>Hypocreomycetidae</taxon>
        <taxon>Hypocreales</taxon>
        <taxon>Hypocreaceae</taxon>
        <taxon>Cladobotryum</taxon>
    </lineage>
</organism>
<evidence type="ECO:0000256" key="1">
    <source>
        <dbReference type="ARBA" id="ARBA00006484"/>
    </source>
</evidence>
<dbReference type="Gene3D" id="3.40.50.720">
    <property type="entry name" value="NAD(P)-binding Rossmann-like Domain"/>
    <property type="match status" value="1"/>
</dbReference>
<gene>
    <name evidence="5" type="ORF">PT974_05267</name>
</gene>
<keyword evidence="2" id="KW-0521">NADP</keyword>
<dbReference type="Proteomes" id="UP001338125">
    <property type="component" value="Unassembled WGS sequence"/>
</dbReference>
<dbReference type="Pfam" id="PF00106">
    <property type="entry name" value="adh_short"/>
    <property type="match status" value="2"/>
</dbReference>
<evidence type="ECO:0000256" key="4">
    <source>
        <dbReference type="RuleBase" id="RU000363"/>
    </source>
</evidence>
<dbReference type="PRINTS" id="PR00080">
    <property type="entry name" value="SDRFAMILY"/>
</dbReference>
<evidence type="ECO:0000313" key="5">
    <source>
        <dbReference type="EMBL" id="KAK5991880.1"/>
    </source>
</evidence>
<evidence type="ECO:0000313" key="6">
    <source>
        <dbReference type="Proteomes" id="UP001338125"/>
    </source>
</evidence>
<dbReference type="PANTHER" id="PTHR44229:SF4">
    <property type="entry name" value="15-HYDROXYPROSTAGLANDIN DEHYDROGENASE [NAD(+)]"/>
    <property type="match status" value="1"/>
</dbReference>
<dbReference type="InterPro" id="IPR020904">
    <property type="entry name" value="Sc_DH/Rdtase_CS"/>
</dbReference>
<evidence type="ECO:0000256" key="3">
    <source>
        <dbReference type="ARBA" id="ARBA00023002"/>
    </source>
</evidence>
<keyword evidence="6" id="KW-1185">Reference proteome</keyword>
<reference evidence="5 6" key="1">
    <citation type="submission" date="2024-01" db="EMBL/GenBank/DDBJ databases">
        <title>Complete genome of Cladobotryum mycophilum ATHUM6906.</title>
        <authorList>
            <person name="Christinaki A.C."/>
            <person name="Myridakis A.I."/>
            <person name="Kouvelis V.N."/>
        </authorList>
    </citation>
    <scope>NUCLEOTIDE SEQUENCE [LARGE SCALE GENOMIC DNA]</scope>
    <source>
        <strain evidence="5 6">ATHUM6906</strain>
    </source>
</reference>
<sequence>MAAPFSVSGKTAIVTGAGSGINLAFAQLLLSRGCNVVFADIALRPEAKDVVSQYQGKDGGPRAVWVETDVASWPALTKMFEVTLAEFGDFDILCPGAGVYEPQWSNFWHPPGTEASKDDIDGGRYALLDINITHPIRSTQMALSYWLHPRPISGNSKFTVPAKVSLTNPKRVIHISSIAAQLPTFLTPLYGASKHAISGFVRCLAPLEADIGVRVNAVAPGVVQTPLWTEQPGKMQILDLTKDVWVTPKEVAEAMLSCVESEAYVGGTVLEIGTGQTRQVRIFNDPGPDRKPEHGLGVSNMNVGKEQIGDWLLDEKIWGASQK</sequence>
<comment type="similarity">
    <text evidence="1 4">Belongs to the short-chain dehydrogenases/reductases (SDR) family.</text>
</comment>